<evidence type="ECO:0000256" key="2">
    <source>
        <dbReference type="ARBA" id="ARBA00023315"/>
    </source>
</evidence>
<dbReference type="RefSeq" id="WP_323328616.1">
    <property type="nucleotide sequence ID" value="NZ_JAYFSI010000003.1"/>
</dbReference>
<sequence length="162" mass="17555">MILREATREDADFLADMLVEAVNWSPEWKRKSKRRVLAAPNTAHYVTGWPLDGDLGVVAEVDGASVGAAWLRFFTADDPGYGFVAADVPELSLGVVAARRGRGVGRALMRAVEDRARTAGIERISLSVERKNFAQRLYLAEGYEVVGAGSADSDTMVKVVSV</sequence>
<dbReference type="PANTHER" id="PTHR43877">
    <property type="entry name" value="AMINOALKYLPHOSPHONATE N-ACETYLTRANSFERASE-RELATED-RELATED"/>
    <property type="match status" value="1"/>
</dbReference>
<dbReference type="Pfam" id="PF00583">
    <property type="entry name" value="Acetyltransf_1"/>
    <property type="match status" value="1"/>
</dbReference>
<dbReference type="InterPro" id="IPR000182">
    <property type="entry name" value="GNAT_dom"/>
</dbReference>
<organism evidence="4 5">
    <name type="scientific">Amycolatopsis heterodermiae</name>
    <dbReference type="NCBI Taxonomy" id="3110235"/>
    <lineage>
        <taxon>Bacteria</taxon>
        <taxon>Bacillati</taxon>
        <taxon>Actinomycetota</taxon>
        <taxon>Actinomycetes</taxon>
        <taxon>Pseudonocardiales</taxon>
        <taxon>Pseudonocardiaceae</taxon>
        <taxon>Amycolatopsis</taxon>
    </lineage>
</organism>
<feature type="domain" description="N-acetyltransferase" evidence="3">
    <location>
        <begin position="1"/>
        <end position="161"/>
    </location>
</feature>
<evidence type="ECO:0000259" key="3">
    <source>
        <dbReference type="PROSITE" id="PS51186"/>
    </source>
</evidence>
<reference evidence="4 5" key="1">
    <citation type="submission" date="2023-12" db="EMBL/GenBank/DDBJ databases">
        <title>Amycolatopsis sp. V23-08.</title>
        <authorList>
            <person name="Somphong A."/>
        </authorList>
    </citation>
    <scope>NUCLEOTIDE SEQUENCE [LARGE SCALE GENOMIC DNA]</scope>
    <source>
        <strain evidence="4 5">V23-08</strain>
    </source>
</reference>
<evidence type="ECO:0000313" key="4">
    <source>
        <dbReference type="EMBL" id="MEA5361474.1"/>
    </source>
</evidence>
<keyword evidence="5" id="KW-1185">Reference proteome</keyword>
<dbReference type="Gene3D" id="3.40.630.30">
    <property type="match status" value="1"/>
</dbReference>
<name>A0ABU5R755_9PSEU</name>
<accession>A0ABU5R755</accession>
<dbReference type="Proteomes" id="UP001304298">
    <property type="component" value="Unassembled WGS sequence"/>
</dbReference>
<comment type="caution">
    <text evidence="4">The sequence shown here is derived from an EMBL/GenBank/DDBJ whole genome shotgun (WGS) entry which is preliminary data.</text>
</comment>
<dbReference type="InterPro" id="IPR016181">
    <property type="entry name" value="Acyl_CoA_acyltransferase"/>
</dbReference>
<gene>
    <name evidence="4" type="ORF">VA596_18155</name>
</gene>
<dbReference type="PANTHER" id="PTHR43877:SF2">
    <property type="entry name" value="AMINOALKYLPHOSPHONATE N-ACETYLTRANSFERASE-RELATED"/>
    <property type="match status" value="1"/>
</dbReference>
<dbReference type="SUPFAM" id="SSF55729">
    <property type="entry name" value="Acyl-CoA N-acyltransferases (Nat)"/>
    <property type="match status" value="1"/>
</dbReference>
<dbReference type="PROSITE" id="PS51186">
    <property type="entry name" value="GNAT"/>
    <property type="match status" value="1"/>
</dbReference>
<protein>
    <submittedName>
        <fullName evidence="4">GNAT family N-acetyltransferase</fullName>
    </submittedName>
</protein>
<dbReference type="CDD" id="cd04301">
    <property type="entry name" value="NAT_SF"/>
    <property type="match status" value="1"/>
</dbReference>
<keyword evidence="1" id="KW-0808">Transferase</keyword>
<keyword evidence="2" id="KW-0012">Acyltransferase</keyword>
<dbReference type="EMBL" id="JAYFSI010000003">
    <property type="protein sequence ID" value="MEA5361474.1"/>
    <property type="molecule type" value="Genomic_DNA"/>
</dbReference>
<evidence type="ECO:0000313" key="5">
    <source>
        <dbReference type="Proteomes" id="UP001304298"/>
    </source>
</evidence>
<dbReference type="InterPro" id="IPR050832">
    <property type="entry name" value="Bact_Acetyltransf"/>
</dbReference>
<proteinExistence type="predicted"/>
<evidence type="ECO:0000256" key="1">
    <source>
        <dbReference type="ARBA" id="ARBA00022679"/>
    </source>
</evidence>